<comment type="subunit">
    <text evidence="6">Heterodimer of SbcC and SbcD.</text>
</comment>
<proteinExistence type="inferred from homology"/>
<keyword evidence="4 6" id="KW-0378">Hydrolase</keyword>
<dbReference type="InterPro" id="IPR041796">
    <property type="entry name" value="Mre11_N"/>
</dbReference>
<keyword evidence="6" id="KW-0255">Endonuclease</keyword>
<evidence type="ECO:0000256" key="6">
    <source>
        <dbReference type="RuleBase" id="RU363069"/>
    </source>
</evidence>
<name>A0A4R3TC48_9FIRM</name>
<gene>
    <name evidence="6" type="primary">sbcD</name>
    <name evidence="8" type="ORF">EDD61_1117</name>
</gene>
<evidence type="ECO:0000259" key="7">
    <source>
        <dbReference type="Pfam" id="PF00149"/>
    </source>
</evidence>
<evidence type="ECO:0000313" key="9">
    <source>
        <dbReference type="Proteomes" id="UP000295773"/>
    </source>
</evidence>
<dbReference type="Pfam" id="PF00149">
    <property type="entry name" value="Metallophos"/>
    <property type="match status" value="1"/>
</dbReference>
<keyword evidence="5 6" id="KW-0269">Exonuclease</keyword>
<accession>A0A4R3TC48</accession>
<evidence type="ECO:0000256" key="5">
    <source>
        <dbReference type="ARBA" id="ARBA00022839"/>
    </source>
</evidence>
<keyword evidence="6" id="KW-0235">DNA replication</keyword>
<protein>
    <recommendedName>
        <fullName evidence="2 6">Nuclease SbcCD subunit D</fullName>
    </recommendedName>
</protein>
<dbReference type="InterPro" id="IPR050535">
    <property type="entry name" value="DNA_Repair-Maintenance_Comp"/>
</dbReference>
<keyword evidence="6" id="KW-0233">DNA recombination</keyword>
<dbReference type="GO" id="GO:0004519">
    <property type="term" value="F:endonuclease activity"/>
    <property type="evidence" value="ECO:0007669"/>
    <property type="project" value="UniProtKB-KW"/>
</dbReference>
<reference evidence="8 9" key="1">
    <citation type="submission" date="2019-03" db="EMBL/GenBank/DDBJ databases">
        <title>Genomic Encyclopedia of Type Strains, Phase IV (KMG-IV): sequencing the most valuable type-strain genomes for metagenomic binning, comparative biology and taxonomic classification.</title>
        <authorList>
            <person name="Goeker M."/>
        </authorList>
    </citation>
    <scope>NUCLEOTIDE SEQUENCE [LARGE SCALE GENOMIC DNA]</scope>
    <source>
        <strain evidence="8 9">DSM 29481</strain>
    </source>
</reference>
<dbReference type="InterPro" id="IPR004593">
    <property type="entry name" value="SbcD"/>
</dbReference>
<dbReference type="Gene3D" id="3.60.21.10">
    <property type="match status" value="1"/>
</dbReference>
<dbReference type="GO" id="GO:0006260">
    <property type="term" value="P:DNA replication"/>
    <property type="evidence" value="ECO:0007669"/>
    <property type="project" value="UniProtKB-KW"/>
</dbReference>
<evidence type="ECO:0000256" key="2">
    <source>
        <dbReference type="ARBA" id="ARBA00013365"/>
    </source>
</evidence>
<dbReference type="GO" id="GO:0008408">
    <property type="term" value="F:3'-5' exonuclease activity"/>
    <property type="evidence" value="ECO:0007669"/>
    <property type="project" value="InterPro"/>
</dbReference>
<evidence type="ECO:0000313" key="8">
    <source>
        <dbReference type="EMBL" id="TCU59080.1"/>
    </source>
</evidence>
<keyword evidence="3 6" id="KW-0540">Nuclease</keyword>
<dbReference type="GO" id="GO:0006310">
    <property type="term" value="P:DNA recombination"/>
    <property type="evidence" value="ECO:0007669"/>
    <property type="project" value="UniProtKB-KW"/>
</dbReference>
<dbReference type="AlphaFoldDB" id="A0A4R3TC48"/>
<comment type="function">
    <text evidence="6">SbcCD cleaves DNA hairpin structures. These structures can inhibit DNA replication and are intermediates in certain DNA recombination reactions. The complex acts as a 3'-&gt;5' double strand exonuclease that can open hairpins. It also has a 5' single-strand endonuclease activity.</text>
</comment>
<comment type="similarity">
    <text evidence="1 6">Belongs to the SbcD family.</text>
</comment>
<dbReference type="SUPFAM" id="SSF56300">
    <property type="entry name" value="Metallo-dependent phosphatases"/>
    <property type="match status" value="1"/>
</dbReference>
<dbReference type="Proteomes" id="UP000295773">
    <property type="component" value="Unassembled WGS sequence"/>
</dbReference>
<dbReference type="RefSeq" id="WP_132224881.1">
    <property type="nucleotide sequence ID" value="NZ_JANKBG010000011.1"/>
</dbReference>
<dbReference type="PANTHER" id="PTHR30337:SF0">
    <property type="entry name" value="NUCLEASE SBCCD SUBUNIT D"/>
    <property type="match status" value="1"/>
</dbReference>
<keyword evidence="9" id="KW-1185">Reference proteome</keyword>
<dbReference type="NCBIfam" id="TIGR00619">
    <property type="entry name" value="sbcd"/>
    <property type="match status" value="1"/>
</dbReference>
<dbReference type="EMBL" id="SMBP01000011">
    <property type="protein sequence ID" value="TCU59080.1"/>
    <property type="molecule type" value="Genomic_DNA"/>
</dbReference>
<dbReference type="InterPro" id="IPR029052">
    <property type="entry name" value="Metallo-depent_PP-like"/>
</dbReference>
<sequence>MKILHTADWHLGIDLHKVSLLEDQKYALWQIKKIVMKEDVDVIVIAGDVYDTTLASKEAIELYNRCMSMLCLELLKQVIVIAGNHDSAVRLATCAELLAPMGLHIYGKLEEKVKGLRIKDTMFYPIPYLHPAQVAQVYEQPCATQEEAFRIICEDIHLHKEKNLCHVAIAHAFIAGSSVCESDRFARVGGSDLVPATLFEEFDYVALGHLHRPQKVGEHVYYSGSLLPYSFSEAEQQKQVLLYDTCNQKVYARTIEPLHPLYVLKGSLSYLQQLRQVDDGYPQGYVKLQLLDVCVSYEMLTYFQEHYPGLLQLSGKNEQIKSKISLDVEQLDGLNDVNIVKRYFQDMFQETLCDEDIQLLQEGLSMLEEV</sequence>
<dbReference type="CDD" id="cd00840">
    <property type="entry name" value="MPP_Mre11_N"/>
    <property type="match status" value="1"/>
</dbReference>
<evidence type="ECO:0000256" key="3">
    <source>
        <dbReference type="ARBA" id="ARBA00022722"/>
    </source>
</evidence>
<dbReference type="PANTHER" id="PTHR30337">
    <property type="entry name" value="COMPONENT OF ATP-DEPENDENT DSDNA EXONUCLEASE"/>
    <property type="match status" value="1"/>
</dbReference>
<organism evidence="8 9">
    <name type="scientific">Longicatena caecimuris</name>
    <dbReference type="NCBI Taxonomy" id="1796635"/>
    <lineage>
        <taxon>Bacteria</taxon>
        <taxon>Bacillati</taxon>
        <taxon>Bacillota</taxon>
        <taxon>Erysipelotrichia</taxon>
        <taxon>Erysipelotrichales</taxon>
        <taxon>Erysipelotrichaceae</taxon>
        <taxon>Longicatena</taxon>
    </lineage>
</organism>
<evidence type="ECO:0000256" key="4">
    <source>
        <dbReference type="ARBA" id="ARBA00022801"/>
    </source>
</evidence>
<dbReference type="InterPro" id="IPR004843">
    <property type="entry name" value="Calcineurin-like_PHP"/>
</dbReference>
<evidence type="ECO:0000256" key="1">
    <source>
        <dbReference type="ARBA" id="ARBA00010555"/>
    </source>
</evidence>
<comment type="caution">
    <text evidence="8">The sequence shown here is derived from an EMBL/GenBank/DDBJ whole genome shotgun (WGS) entry which is preliminary data.</text>
</comment>
<feature type="domain" description="Calcineurin-like phosphoesterase" evidence="7">
    <location>
        <begin position="1"/>
        <end position="213"/>
    </location>
</feature>